<name>A0A183I819_9BILA</name>
<evidence type="ECO:0000313" key="2">
    <source>
        <dbReference type="Proteomes" id="UP000267606"/>
    </source>
</evidence>
<protein>
    <submittedName>
        <fullName evidence="3">Ovule protein</fullName>
    </submittedName>
</protein>
<dbReference type="WBParaSite" id="OFLC_0001589401-mRNA-1">
    <property type="protein sequence ID" value="OFLC_0001589401-mRNA-1"/>
    <property type="gene ID" value="OFLC_0001589401"/>
</dbReference>
<gene>
    <name evidence="1" type="ORF">OFLC_LOCUS15881</name>
</gene>
<sequence>MILRQSSKEECNLTEADGSLLLDAKSETKLETMAVSFNEPIFVKEDMSQKKVLVNYESEITDMVSNGETSKSTIDFVENMLPSGVTLETKSSKFVDGEATSTSIEQNSKPIFSERQPKQLQMKSRNEKLHIDLAESFEILSKEKSAIDQQRYTDKVIIQRRHKAGRRTHGSMGCADRNHLNKSNLGQSVVRMRYHSGTASS</sequence>
<reference evidence="1 2" key="2">
    <citation type="submission" date="2018-11" db="EMBL/GenBank/DDBJ databases">
        <authorList>
            <consortium name="Pathogen Informatics"/>
        </authorList>
    </citation>
    <scope>NUCLEOTIDE SEQUENCE [LARGE SCALE GENOMIC DNA]</scope>
</reference>
<evidence type="ECO:0000313" key="3">
    <source>
        <dbReference type="WBParaSite" id="OFLC_0001589401-mRNA-1"/>
    </source>
</evidence>
<accession>A0A183I819</accession>
<dbReference type="EMBL" id="UZAJ01043126">
    <property type="protein sequence ID" value="VDP24530.1"/>
    <property type="molecule type" value="Genomic_DNA"/>
</dbReference>
<dbReference type="AlphaFoldDB" id="A0A183I819"/>
<reference evidence="3" key="1">
    <citation type="submission" date="2016-06" db="UniProtKB">
        <authorList>
            <consortium name="WormBaseParasite"/>
        </authorList>
    </citation>
    <scope>IDENTIFICATION</scope>
</reference>
<organism evidence="3">
    <name type="scientific">Onchocerca flexuosa</name>
    <dbReference type="NCBI Taxonomy" id="387005"/>
    <lineage>
        <taxon>Eukaryota</taxon>
        <taxon>Metazoa</taxon>
        <taxon>Ecdysozoa</taxon>
        <taxon>Nematoda</taxon>
        <taxon>Chromadorea</taxon>
        <taxon>Rhabditida</taxon>
        <taxon>Spirurina</taxon>
        <taxon>Spiruromorpha</taxon>
        <taxon>Filarioidea</taxon>
        <taxon>Onchocercidae</taxon>
        <taxon>Onchocerca</taxon>
    </lineage>
</organism>
<proteinExistence type="predicted"/>
<evidence type="ECO:0000313" key="1">
    <source>
        <dbReference type="EMBL" id="VDP24530.1"/>
    </source>
</evidence>
<dbReference type="Proteomes" id="UP000267606">
    <property type="component" value="Unassembled WGS sequence"/>
</dbReference>
<dbReference type="STRING" id="387005.A0A183I819"/>
<keyword evidence="2" id="KW-1185">Reference proteome</keyword>